<dbReference type="eggNOG" id="arCOG03828">
    <property type="taxonomic scope" value="Archaea"/>
</dbReference>
<proteinExistence type="predicted"/>
<evidence type="ECO:0000313" key="3">
    <source>
        <dbReference type="Proteomes" id="UP000011599"/>
    </source>
</evidence>
<dbReference type="InterPro" id="IPR055768">
    <property type="entry name" value="DUF7344"/>
</dbReference>
<evidence type="ECO:0000313" key="2">
    <source>
        <dbReference type="EMBL" id="ELY46109.1"/>
    </source>
</evidence>
<dbReference type="Proteomes" id="UP000011599">
    <property type="component" value="Unassembled WGS sequence"/>
</dbReference>
<name>L9W9I1_9EURY</name>
<dbReference type="PATRIC" id="fig|1114856.3.peg.215"/>
<sequence length="123" mass="13914">MLSEPRRRYVLYYFLDNDHANIESLSLQIAAWAQDDTVDAITEEQKQSVTTSLIHSHLPKLEDHGLVEYDGRTGDVIVDDGFDEIRMTIGRARAAEEEVEVTGTSMESFLYSEPLTQPSNADH</sequence>
<dbReference type="Pfam" id="PF24035">
    <property type="entry name" value="DUF7344"/>
    <property type="match status" value="1"/>
</dbReference>
<dbReference type="EMBL" id="AOHW01000004">
    <property type="protein sequence ID" value="ELY46109.1"/>
    <property type="molecule type" value="Genomic_DNA"/>
</dbReference>
<keyword evidence="3" id="KW-1185">Reference proteome</keyword>
<organism evidence="2 3">
    <name type="scientific">Natronorubrum tibetense GA33</name>
    <dbReference type="NCBI Taxonomy" id="1114856"/>
    <lineage>
        <taxon>Archaea</taxon>
        <taxon>Methanobacteriati</taxon>
        <taxon>Methanobacteriota</taxon>
        <taxon>Stenosarchaea group</taxon>
        <taxon>Halobacteria</taxon>
        <taxon>Halobacteriales</taxon>
        <taxon>Natrialbaceae</taxon>
        <taxon>Natronorubrum</taxon>
    </lineage>
</organism>
<feature type="domain" description="DUF7344" evidence="1">
    <location>
        <begin position="1"/>
        <end position="76"/>
    </location>
</feature>
<dbReference type="AlphaFoldDB" id="L9W9I1"/>
<gene>
    <name evidence="2" type="ORF">C496_01041</name>
</gene>
<protein>
    <recommendedName>
        <fullName evidence="1">DUF7344 domain-containing protein</fullName>
    </recommendedName>
</protein>
<evidence type="ECO:0000259" key="1">
    <source>
        <dbReference type="Pfam" id="PF24035"/>
    </source>
</evidence>
<dbReference type="OrthoDB" id="247722at2157"/>
<reference evidence="2 3" key="1">
    <citation type="journal article" date="2014" name="PLoS Genet.">
        <title>Phylogenetically driven sequencing of extremely halophilic archaea reveals strategies for static and dynamic osmo-response.</title>
        <authorList>
            <person name="Becker E.A."/>
            <person name="Seitzer P.M."/>
            <person name="Tritt A."/>
            <person name="Larsen D."/>
            <person name="Krusor M."/>
            <person name="Yao A.I."/>
            <person name="Wu D."/>
            <person name="Madern D."/>
            <person name="Eisen J.A."/>
            <person name="Darling A.E."/>
            <person name="Facciotti M.T."/>
        </authorList>
    </citation>
    <scope>NUCLEOTIDE SEQUENCE [LARGE SCALE GENOMIC DNA]</scope>
    <source>
        <strain evidence="2 3">GA33</strain>
    </source>
</reference>
<accession>L9W9I1</accession>
<comment type="caution">
    <text evidence="2">The sequence shown here is derived from an EMBL/GenBank/DDBJ whole genome shotgun (WGS) entry which is preliminary data.</text>
</comment>